<sequence length="132" mass="13765">MIEIDPTRIELTHDGVPCVTPCSCLIKMDPGPKGHCHGGHPPGPGGPHPGHGPGHPPGACPNPGPGGHPHGHDPHHPPKGGHPPGPGGHPLAQDIPLVHITEETDENRTQDEEPSWIALLTWNQAGTRIFSS</sequence>
<feature type="compositionally biased region" description="Basic and acidic residues" evidence="1">
    <location>
        <begin position="100"/>
        <end position="111"/>
    </location>
</feature>
<name>A0A8B7UP50_CASCN</name>
<dbReference type="AlphaFoldDB" id="A0A8B7UP50"/>
<protein>
    <submittedName>
        <fullName evidence="2">Proline, histidine and glycine-rich protein 1</fullName>
    </submittedName>
</protein>
<feature type="region of interest" description="Disordered" evidence="1">
    <location>
        <begin position="30"/>
        <end position="112"/>
    </location>
</feature>
<dbReference type="RefSeq" id="XP_020019955.1">
    <property type="nucleotide sequence ID" value="XM_020164366.1"/>
</dbReference>
<gene>
    <name evidence="2" type="primary">Phgr1</name>
</gene>
<feature type="compositionally biased region" description="Pro residues" evidence="1">
    <location>
        <begin position="54"/>
        <end position="66"/>
    </location>
</feature>
<proteinExistence type="predicted"/>
<reference evidence="2" key="1">
    <citation type="submission" date="2025-08" db="UniProtKB">
        <authorList>
            <consortium name="RefSeq"/>
        </authorList>
    </citation>
    <scope>IDENTIFICATION</scope>
    <source>
        <tissue evidence="2">Leukocyte</tissue>
    </source>
</reference>
<evidence type="ECO:0000313" key="2">
    <source>
        <dbReference type="RefSeq" id="XP_020019955.1"/>
    </source>
</evidence>
<evidence type="ECO:0000256" key="1">
    <source>
        <dbReference type="SAM" id="MobiDB-lite"/>
    </source>
</evidence>
<accession>A0A8B7UP50</accession>
<dbReference type="KEGG" id="ccan:109686838"/>
<organism evidence="2">
    <name type="scientific">Castor canadensis</name>
    <name type="common">American beaver</name>
    <dbReference type="NCBI Taxonomy" id="51338"/>
    <lineage>
        <taxon>Eukaryota</taxon>
        <taxon>Metazoa</taxon>
        <taxon>Chordata</taxon>
        <taxon>Craniata</taxon>
        <taxon>Vertebrata</taxon>
        <taxon>Euteleostomi</taxon>
        <taxon>Mammalia</taxon>
        <taxon>Eutheria</taxon>
        <taxon>Euarchontoglires</taxon>
        <taxon>Glires</taxon>
        <taxon>Rodentia</taxon>
        <taxon>Castorimorpha</taxon>
        <taxon>Castoridae</taxon>
        <taxon>Castor</taxon>
    </lineage>
</organism>